<dbReference type="PIRSF" id="PIRSF003128">
    <property type="entry name" value="RecN"/>
    <property type="match status" value="1"/>
</dbReference>
<dbReference type="GO" id="GO:0006310">
    <property type="term" value="P:DNA recombination"/>
    <property type="evidence" value="ECO:0007669"/>
    <property type="project" value="InterPro"/>
</dbReference>
<accession>R1CBC1</accession>
<organism evidence="12 13">
    <name type="scientific">Caldisalinibacter kiritimatiensis</name>
    <dbReference type="NCBI Taxonomy" id="1304284"/>
    <lineage>
        <taxon>Bacteria</taxon>
        <taxon>Bacillati</taxon>
        <taxon>Bacillota</taxon>
        <taxon>Tissierellia</taxon>
        <taxon>Tissierellales</taxon>
        <taxon>Thermohalobacteraceae</taxon>
        <taxon>Caldisalinibacter</taxon>
    </lineage>
</organism>
<dbReference type="EMBL" id="ARZA01000261">
    <property type="protein sequence ID" value="EOC99609.1"/>
    <property type="molecule type" value="Genomic_DNA"/>
</dbReference>
<evidence type="ECO:0000256" key="2">
    <source>
        <dbReference type="ARBA" id="ARBA00009441"/>
    </source>
</evidence>
<evidence type="ECO:0000256" key="7">
    <source>
        <dbReference type="ARBA" id="ARBA00023204"/>
    </source>
</evidence>
<dbReference type="InterPro" id="IPR004604">
    <property type="entry name" value="DNA_recomb/repair_RecN"/>
</dbReference>
<comment type="similarity">
    <text evidence="2 9">Belongs to the RecN family.</text>
</comment>
<dbReference type="NCBIfam" id="NF008121">
    <property type="entry name" value="PRK10869.1"/>
    <property type="match status" value="1"/>
</dbReference>
<feature type="coiled-coil region" evidence="10">
    <location>
        <begin position="290"/>
        <end position="369"/>
    </location>
</feature>
<keyword evidence="5 9" id="KW-0227">DNA damage</keyword>
<protein>
    <recommendedName>
        <fullName evidence="3 9">DNA repair protein RecN</fullName>
    </recommendedName>
    <alternativeName>
        <fullName evidence="8 9">Recombination protein N</fullName>
    </alternativeName>
</protein>
<dbReference type="OrthoDB" id="9806954at2"/>
<evidence type="ECO:0000313" key="12">
    <source>
        <dbReference type="EMBL" id="EOC99609.1"/>
    </source>
</evidence>
<dbReference type="RefSeq" id="WP_006316682.1">
    <property type="nucleotide sequence ID" value="NZ_ARZA01000261.1"/>
</dbReference>
<dbReference type="eggNOG" id="COG0497">
    <property type="taxonomic scope" value="Bacteria"/>
</dbReference>
<evidence type="ECO:0000256" key="4">
    <source>
        <dbReference type="ARBA" id="ARBA00022741"/>
    </source>
</evidence>
<keyword evidence="4" id="KW-0547">Nucleotide-binding</keyword>
<dbReference type="PANTHER" id="PTHR11059:SF0">
    <property type="entry name" value="DNA REPAIR PROTEIN RECN"/>
    <property type="match status" value="1"/>
</dbReference>
<evidence type="ECO:0000256" key="6">
    <source>
        <dbReference type="ARBA" id="ARBA00022840"/>
    </source>
</evidence>
<dbReference type="SUPFAM" id="SSF52540">
    <property type="entry name" value="P-loop containing nucleoside triphosphate hydrolases"/>
    <property type="match status" value="2"/>
</dbReference>
<dbReference type="NCBIfam" id="TIGR00634">
    <property type="entry name" value="recN"/>
    <property type="match status" value="1"/>
</dbReference>
<evidence type="ECO:0000256" key="3">
    <source>
        <dbReference type="ARBA" id="ARBA00021315"/>
    </source>
</evidence>
<evidence type="ECO:0000259" key="11">
    <source>
        <dbReference type="Pfam" id="PF02463"/>
    </source>
</evidence>
<keyword evidence="10" id="KW-0175">Coiled coil</keyword>
<dbReference type="STRING" id="1304284.L21TH_2363"/>
<keyword evidence="13" id="KW-1185">Reference proteome</keyword>
<evidence type="ECO:0000256" key="8">
    <source>
        <dbReference type="ARBA" id="ARBA00033408"/>
    </source>
</evidence>
<dbReference type="PANTHER" id="PTHR11059">
    <property type="entry name" value="DNA REPAIR PROTEIN RECN"/>
    <property type="match status" value="1"/>
</dbReference>
<dbReference type="GO" id="GO:0009432">
    <property type="term" value="P:SOS response"/>
    <property type="evidence" value="ECO:0007669"/>
    <property type="project" value="TreeGrafter"/>
</dbReference>
<evidence type="ECO:0000256" key="9">
    <source>
        <dbReference type="PIRNR" id="PIRNR003128"/>
    </source>
</evidence>
<dbReference type="CDD" id="cd03241">
    <property type="entry name" value="ABC_RecN"/>
    <property type="match status" value="2"/>
</dbReference>
<proteinExistence type="inferred from homology"/>
<dbReference type="FunFam" id="3.40.50.300:FF:000319">
    <property type="entry name" value="DNA repair protein RecN"/>
    <property type="match status" value="1"/>
</dbReference>
<evidence type="ECO:0000256" key="5">
    <source>
        <dbReference type="ARBA" id="ARBA00022763"/>
    </source>
</evidence>
<keyword evidence="6" id="KW-0067">ATP-binding</keyword>
<feature type="domain" description="RecF/RecN/SMC N-terminal" evidence="11">
    <location>
        <begin position="2"/>
        <end position="512"/>
    </location>
</feature>
<gene>
    <name evidence="12" type="ORF">L21TH_2363</name>
</gene>
<name>R1CBC1_9FIRM</name>
<reference evidence="12 13" key="1">
    <citation type="journal article" date="2015" name="Geomicrobiol. J.">
        <title>Caldisalinibacter kiritimatiensis gen. nov., sp. nov., a moderately thermohalophilic thiosulfate-reducing bacterium from a hypersaline microbial mat.</title>
        <authorList>
            <person name="Ben Hania W."/>
            <person name="Joseph M."/>
            <person name="Fiebig A."/>
            <person name="Bunk B."/>
            <person name="Klenk H.-P."/>
            <person name="Fardeau M.-L."/>
            <person name="Spring S."/>
        </authorList>
    </citation>
    <scope>NUCLEOTIDE SEQUENCE [LARGE SCALE GENOMIC DNA]</scope>
    <source>
        <strain evidence="12 13">L21-TH-D2</strain>
    </source>
</reference>
<keyword evidence="7 9" id="KW-0234">DNA repair</keyword>
<comment type="function">
    <text evidence="1 9">May be involved in recombinational repair of damaged DNA.</text>
</comment>
<evidence type="ECO:0000256" key="10">
    <source>
        <dbReference type="SAM" id="Coils"/>
    </source>
</evidence>
<dbReference type="Pfam" id="PF02463">
    <property type="entry name" value="SMC_N"/>
    <property type="match status" value="1"/>
</dbReference>
<sequence length="566" mass="65303">MLLELNIKNFVIIDELNISFDKGFNVFTGETGAGKSIIIDAMNIVLGGRATKEFVRTGEEKAAIDALFNISKINGIEEILEELGIDKEQDNTLLISRQIYNTGRSIARINGRTVTLSMLKKLTSKLVDIHGQHEHQSLLSPEKHVEFIDSLGSNNIRKIKNEIVYWYDKLKDKKKSLESLSSDDMERERKIDLLKFQIEEIDNANLKTNEEEELIGEYKALSNTEDIIKTVGLINEMLCSDNYRNDSVIDRLSKISSLLTNIAKYDNKLDKYLELINDILYQLQDISIEFRNYQDNINYDEERLKFLENRIELINNLKRKYGQDIKEIIKYKENIEKELDFIINSEKEIKNLKDEIKEIENILDDLCKKLTIERKKVGKQLEINIINELKEMNLKNVIFKIKYDKFNYFTRNGIDKIEFLISTNPGEPLRPLSKIVSGGEMSRIMLSFKNILAEVDNIHCLVFDEIDTGISGRTAQIVAEKISKIAKTHQILCVTHLPQIASMADSHFLIEKNVKESKTVTSVHKLDYEERIDEMSRLLGGVNLTDTTRKHAEEMLKLTKVCKNSL</sequence>
<dbReference type="GO" id="GO:0005524">
    <property type="term" value="F:ATP binding"/>
    <property type="evidence" value="ECO:0007669"/>
    <property type="project" value="UniProtKB-KW"/>
</dbReference>
<dbReference type="AlphaFoldDB" id="R1CBC1"/>
<dbReference type="FunFam" id="3.40.50.300:FF:000356">
    <property type="entry name" value="DNA repair protein RecN"/>
    <property type="match status" value="1"/>
</dbReference>
<dbReference type="GO" id="GO:0043590">
    <property type="term" value="C:bacterial nucleoid"/>
    <property type="evidence" value="ECO:0007669"/>
    <property type="project" value="TreeGrafter"/>
</dbReference>
<comment type="caution">
    <text evidence="12">The sequence shown here is derived from an EMBL/GenBank/DDBJ whole genome shotgun (WGS) entry which is preliminary data.</text>
</comment>
<dbReference type="InterPro" id="IPR027417">
    <property type="entry name" value="P-loop_NTPase"/>
</dbReference>
<evidence type="ECO:0000256" key="1">
    <source>
        <dbReference type="ARBA" id="ARBA00003618"/>
    </source>
</evidence>
<dbReference type="PATRIC" id="fig|1304284.3.peg.2316"/>
<dbReference type="GO" id="GO:0006281">
    <property type="term" value="P:DNA repair"/>
    <property type="evidence" value="ECO:0007669"/>
    <property type="project" value="UniProtKB-KW"/>
</dbReference>
<evidence type="ECO:0000313" key="13">
    <source>
        <dbReference type="Proteomes" id="UP000013378"/>
    </source>
</evidence>
<dbReference type="InterPro" id="IPR003395">
    <property type="entry name" value="RecF/RecN/SMC_N"/>
</dbReference>
<dbReference type="Proteomes" id="UP000013378">
    <property type="component" value="Unassembled WGS sequence"/>
</dbReference>
<dbReference type="Gene3D" id="3.40.50.300">
    <property type="entry name" value="P-loop containing nucleotide triphosphate hydrolases"/>
    <property type="match status" value="2"/>
</dbReference>